<name>A0A0C2C503_9BILA</name>
<evidence type="ECO:0000313" key="2">
    <source>
        <dbReference type="EMBL" id="KIH44762.1"/>
    </source>
</evidence>
<proteinExistence type="predicted"/>
<dbReference type="PANTHER" id="PTHR22898:SF14">
    <property type="entry name" value="L-FUCOSYLTRANSFERASE"/>
    <property type="match status" value="1"/>
</dbReference>
<sequence length="110" mass="12884">MRLDYFKNISRFLIFGDDKEFMRNMSHEIVADGHWKANAAYVSEFDEYTDLYAASRMCKAFLVTAVTSSFGWWLAFFIPDQNAVYYLPDTRKHADKTPSKELFFKKALKG</sequence>
<evidence type="ECO:0008006" key="4">
    <source>
        <dbReference type="Google" id="ProtNLM"/>
    </source>
</evidence>
<protein>
    <recommendedName>
        <fullName evidence="4">L-Fucosyltransferase</fullName>
    </recommendedName>
</protein>
<evidence type="ECO:0000313" key="3">
    <source>
        <dbReference type="Proteomes" id="UP000054047"/>
    </source>
</evidence>
<dbReference type="EMBL" id="KN775707">
    <property type="protein sequence ID" value="KIH44762.1"/>
    <property type="molecule type" value="Genomic_DNA"/>
</dbReference>
<keyword evidence="1" id="KW-0472">Membrane</keyword>
<dbReference type="InterPro" id="IPR052501">
    <property type="entry name" value="Alpha-1-2_FucT"/>
</dbReference>
<accession>A0A0C2C503</accession>
<dbReference type="AlphaFoldDB" id="A0A0C2C503"/>
<gene>
    <name evidence="2" type="ORF">ANCDUO_25210</name>
</gene>
<dbReference type="PANTHER" id="PTHR22898">
    <property type="entry name" value="UNCHARACTERIZED GLYCOSOL TRANSFERASE-RELATED"/>
    <property type="match status" value="1"/>
</dbReference>
<reference evidence="2 3" key="1">
    <citation type="submission" date="2013-12" db="EMBL/GenBank/DDBJ databases">
        <title>Draft genome of the parsitic nematode Ancylostoma duodenale.</title>
        <authorList>
            <person name="Mitreva M."/>
        </authorList>
    </citation>
    <scope>NUCLEOTIDE SEQUENCE [LARGE SCALE GENOMIC DNA]</scope>
    <source>
        <strain evidence="2 3">Zhejiang</strain>
    </source>
</reference>
<dbReference type="OrthoDB" id="5815225at2759"/>
<keyword evidence="1" id="KW-1133">Transmembrane helix</keyword>
<evidence type="ECO:0000256" key="1">
    <source>
        <dbReference type="SAM" id="Phobius"/>
    </source>
</evidence>
<keyword evidence="3" id="KW-1185">Reference proteome</keyword>
<dbReference type="Proteomes" id="UP000054047">
    <property type="component" value="Unassembled WGS sequence"/>
</dbReference>
<organism evidence="2 3">
    <name type="scientific">Ancylostoma duodenale</name>
    <dbReference type="NCBI Taxonomy" id="51022"/>
    <lineage>
        <taxon>Eukaryota</taxon>
        <taxon>Metazoa</taxon>
        <taxon>Ecdysozoa</taxon>
        <taxon>Nematoda</taxon>
        <taxon>Chromadorea</taxon>
        <taxon>Rhabditida</taxon>
        <taxon>Rhabditina</taxon>
        <taxon>Rhabditomorpha</taxon>
        <taxon>Strongyloidea</taxon>
        <taxon>Ancylostomatidae</taxon>
        <taxon>Ancylostomatinae</taxon>
        <taxon>Ancylostoma</taxon>
    </lineage>
</organism>
<keyword evidence="1" id="KW-0812">Transmembrane</keyword>
<feature type="transmembrane region" description="Helical" evidence="1">
    <location>
        <begin position="60"/>
        <end position="78"/>
    </location>
</feature>